<dbReference type="SUPFAM" id="SSF51735">
    <property type="entry name" value="NAD(P)-binding Rossmann-fold domains"/>
    <property type="match status" value="1"/>
</dbReference>
<evidence type="ECO:0000313" key="1">
    <source>
        <dbReference type="EMBL" id="PRY31859.1"/>
    </source>
</evidence>
<dbReference type="PANTHER" id="PTHR43677:SF11">
    <property type="entry name" value="ZINC-CONTAINING ALCOHOL DEHYDROGENASE"/>
    <property type="match status" value="1"/>
</dbReference>
<dbReference type="EMBL" id="PVZG01000002">
    <property type="protein sequence ID" value="PRY31859.1"/>
    <property type="molecule type" value="Genomic_DNA"/>
</dbReference>
<organism evidence="1 2">
    <name type="scientific">Pseudosporangium ferrugineum</name>
    <dbReference type="NCBI Taxonomy" id="439699"/>
    <lineage>
        <taxon>Bacteria</taxon>
        <taxon>Bacillati</taxon>
        <taxon>Actinomycetota</taxon>
        <taxon>Actinomycetes</taxon>
        <taxon>Micromonosporales</taxon>
        <taxon>Micromonosporaceae</taxon>
        <taxon>Pseudosporangium</taxon>
    </lineage>
</organism>
<protein>
    <submittedName>
        <fullName evidence="1">NADPH:quinone reductase-like Zn-dependent oxidoreductase</fullName>
    </submittedName>
</protein>
<dbReference type="Gene3D" id="3.40.50.720">
    <property type="entry name" value="NAD(P)-binding Rossmann-like Domain"/>
    <property type="match status" value="1"/>
</dbReference>
<dbReference type="GO" id="GO:0016491">
    <property type="term" value="F:oxidoreductase activity"/>
    <property type="evidence" value="ECO:0007669"/>
    <property type="project" value="TreeGrafter"/>
</dbReference>
<dbReference type="Gene3D" id="3.90.180.10">
    <property type="entry name" value="Medium-chain alcohol dehydrogenases, catalytic domain"/>
    <property type="match status" value="1"/>
</dbReference>
<dbReference type="InterPro" id="IPR036291">
    <property type="entry name" value="NAD(P)-bd_dom_sf"/>
</dbReference>
<keyword evidence="2" id="KW-1185">Reference proteome</keyword>
<dbReference type="InterPro" id="IPR051397">
    <property type="entry name" value="Zn-ADH-like_protein"/>
</dbReference>
<dbReference type="PANTHER" id="PTHR43677">
    <property type="entry name" value="SHORT-CHAIN DEHYDROGENASE/REDUCTASE"/>
    <property type="match status" value="1"/>
</dbReference>
<dbReference type="AlphaFoldDB" id="A0A2T0SEL4"/>
<accession>A0A2T0SEL4</accession>
<dbReference type="OrthoDB" id="9787435at2"/>
<reference evidence="1 2" key="1">
    <citation type="submission" date="2018-03" db="EMBL/GenBank/DDBJ databases">
        <title>Genomic Encyclopedia of Archaeal and Bacterial Type Strains, Phase II (KMG-II): from individual species to whole genera.</title>
        <authorList>
            <person name="Goeker M."/>
        </authorList>
    </citation>
    <scope>NUCLEOTIDE SEQUENCE [LARGE SCALE GENOMIC DNA]</scope>
    <source>
        <strain evidence="1 2">DSM 45348</strain>
    </source>
</reference>
<dbReference type="Proteomes" id="UP000239209">
    <property type="component" value="Unassembled WGS sequence"/>
</dbReference>
<comment type="caution">
    <text evidence="1">The sequence shown here is derived from an EMBL/GenBank/DDBJ whole genome shotgun (WGS) entry which is preliminary data.</text>
</comment>
<evidence type="ECO:0000313" key="2">
    <source>
        <dbReference type="Proteomes" id="UP000239209"/>
    </source>
</evidence>
<name>A0A2T0SEL4_9ACTN</name>
<sequence>MHAAVLSTADRPPVYAEHAEPVAGTRDEMVVEVLAAALHHLTRAKAAGAHYSSTAALPLIPGVDAVVRGPDGELRYAVLDDTAYGTFAERTVIDVRRSVVLPRDSDPVRIAAAMNPAMSSWVALRRRIDFATGRRVLVLGATGNAGRMAVQIAHHFGAGQVIACGRDAGRLAALTAVGAGETITFDKAGLAADVDVVLDYVWGEPAAEAMMAMLTHRADRGRPLTWVSIGSVAGPAAPVPSVALRSAQLRIVGSGIGSVSARDILAELPALAAAVNDGTIDVQARPVPLAEVSRAWTAGSGDRVVFVP</sequence>
<gene>
    <name evidence="1" type="ORF">CLV70_10270</name>
</gene>
<dbReference type="InterPro" id="IPR011032">
    <property type="entry name" value="GroES-like_sf"/>
</dbReference>
<dbReference type="RefSeq" id="WP_106125102.1">
    <property type="nucleotide sequence ID" value="NZ_PVZG01000002.1"/>
</dbReference>
<proteinExistence type="predicted"/>
<dbReference type="SUPFAM" id="SSF50129">
    <property type="entry name" value="GroES-like"/>
    <property type="match status" value="1"/>
</dbReference>